<evidence type="ECO:0000256" key="12">
    <source>
        <dbReference type="ARBA" id="ARBA00029736"/>
    </source>
</evidence>
<dbReference type="PANTHER" id="PTHR46417:SF1">
    <property type="entry name" value="TRNA (GUANINE-N(1)-)-METHYLTRANSFERASE"/>
    <property type="match status" value="1"/>
</dbReference>
<feature type="non-terminal residue" evidence="16">
    <location>
        <position position="1"/>
    </location>
</feature>
<protein>
    <recommendedName>
        <fullName evidence="6">tRNA (guanine-N(1)-)-methyltransferase</fullName>
        <ecNumber evidence="5">2.1.1.228</ecNumber>
    </recommendedName>
    <alternativeName>
        <fullName evidence="12">M1G-methyltransferase</fullName>
    </alternativeName>
    <alternativeName>
        <fullName evidence="13">tRNA [GM37] methyltransferase</fullName>
    </alternativeName>
</protein>
<accession>X1CLF1</accession>
<comment type="subunit">
    <text evidence="4">Homodimer.</text>
</comment>
<comment type="catalytic activity">
    <reaction evidence="14">
        <text>guanosine(37) in tRNA + S-adenosyl-L-methionine = N(1)-methylguanosine(37) in tRNA + S-adenosyl-L-homocysteine + H(+)</text>
        <dbReference type="Rhea" id="RHEA:36899"/>
        <dbReference type="Rhea" id="RHEA-COMP:10145"/>
        <dbReference type="Rhea" id="RHEA-COMP:10147"/>
        <dbReference type="ChEBI" id="CHEBI:15378"/>
        <dbReference type="ChEBI" id="CHEBI:57856"/>
        <dbReference type="ChEBI" id="CHEBI:59789"/>
        <dbReference type="ChEBI" id="CHEBI:73542"/>
        <dbReference type="ChEBI" id="CHEBI:74269"/>
        <dbReference type="EC" id="2.1.1.228"/>
    </reaction>
</comment>
<gene>
    <name evidence="16" type="ORF">S01H4_34121</name>
</gene>
<comment type="function">
    <text evidence="1">Specifically methylates guanosine-37 in various tRNAs.</text>
</comment>
<dbReference type="PANTHER" id="PTHR46417">
    <property type="entry name" value="TRNA (GUANINE-N(1)-)-METHYLTRANSFERASE"/>
    <property type="match status" value="1"/>
</dbReference>
<keyword evidence="10" id="KW-0949">S-adenosyl-L-methionine</keyword>
<comment type="caution">
    <text evidence="16">The sequence shown here is derived from an EMBL/GenBank/DDBJ whole genome shotgun (WGS) entry which is preliminary data.</text>
</comment>
<keyword evidence="9" id="KW-0808">Transferase</keyword>
<evidence type="ECO:0000256" key="3">
    <source>
        <dbReference type="ARBA" id="ARBA00007630"/>
    </source>
</evidence>
<reference evidence="16" key="1">
    <citation type="journal article" date="2014" name="Front. Microbiol.">
        <title>High frequency of phylogenetically diverse reductive dehalogenase-homologous genes in deep subseafloor sedimentary metagenomes.</title>
        <authorList>
            <person name="Kawai M."/>
            <person name="Futagami T."/>
            <person name="Toyoda A."/>
            <person name="Takaki Y."/>
            <person name="Nishi S."/>
            <person name="Hori S."/>
            <person name="Arai W."/>
            <person name="Tsubouchi T."/>
            <person name="Morono Y."/>
            <person name="Uchiyama I."/>
            <person name="Ito T."/>
            <person name="Fujiyama A."/>
            <person name="Inagaki F."/>
            <person name="Takami H."/>
        </authorList>
    </citation>
    <scope>NUCLEOTIDE SEQUENCE</scope>
    <source>
        <strain evidence="16">Expedition CK06-06</strain>
    </source>
</reference>
<organism evidence="16">
    <name type="scientific">marine sediment metagenome</name>
    <dbReference type="NCBI Taxonomy" id="412755"/>
    <lineage>
        <taxon>unclassified sequences</taxon>
        <taxon>metagenomes</taxon>
        <taxon>ecological metagenomes</taxon>
    </lineage>
</organism>
<evidence type="ECO:0000256" key="13">
    <source>
        <dbReference type="ARBA" id="ARBA00033392"/>
    </source>
</evidence>
<evidence type="ECO:0000256" key="4">
    <source>
        <dbReference type="ARBA" id="ARBA00011738"/>
    </source>
</evidence>
<dbReference type="InterPro" id="IPR029028">
    <property type="entry name" value="Alpha/beta_knot_MTases"/>
</dbReference>
<evidence type="ECO:0000256" key="14">
    <source>
        <dbReference type="ARBA" id="ARBA00047783"/>
    </source>
</evidence>
<comment type="similarity">
    <text evidence="3">Belongs to the RNA methyltransferase TrmD family.</text>
</comment>
<dbReference type="GO" id="GO:0052906">
    <property type="term" value="F:tRNA (guanine(37)-N1)-methyltransferase activity"/>
    <property type="evidence" value="ECO:0007669"/>
    <property type="project" value="UniProtKB-EC"/>
</dbReference>
<dbReference type="Gene3D" id="1.10.1270.20">
    <property type="entry name" value="tRNA(m1g37)methyltransferase, domain 2"/>
    <property type="match status" value="1"/>
</dbReference>
<proteinExistence type="inferred from homology"/>
<dbReference type="SUPFAM" id="SSF75217">
    <property type="entry name" value="alpha/beta knot"/>
    <property type="match status" value="1"/>
</dbReference>
<keyword evidence="7" id="KW-0963">Cytoplasm</keyword>
<feature type="domain" description="tRNA methyltransferase TRMD/TRM10-type" evidence="15">
    <location>
        <begin position="2"/>
        <end position="63"/>
    </location>
</feature>
<dbReference type="GO" id="GO:0002939">
    <property type="term" value="P:tRNA N1-guanine methylation"/>
    <property type="evidence" value="ECO:0007669"/>
    <property type="project" value="TreeGrafter"/>
</dbReference>
<evidence type="ECO:0000256" key="2">
    <source>
        <dbReference type="ARBA" id="ARBA00004496"/>
    </source>
</evidence>
<evidence type="ECO:0000256" key="11">
    <source>
        <dbReference type="ARBA" id="ARBA00022694"/>
    </source>
</evidence>
<sequence>IKSLDEESFFSNLLDYPQYTRPANFEGMEVPEILLSGNHKKIAEWRKKQAKIKTEKLRSDLLK</sequence>
<comment type="subcellular location">
    <subcellularLocation>
        <location evidence="2">Cytoplasm</location>
    </subcellularLocation>
</comment>
<evidence type="ECO:0000256" key="5">
    <source>
        <dbReference type="ARBA" id="ARBA00012807"/>
    </source>
</evidence>
<evidence type="ECO:0000313" key="16">
    <source>
        <dbReference type="EMBL" id="GAG85036.1"/>
    </source>
</evidence>
<evidence type="ECO:0000256" key="10">
    <source>
        <dbReference type="ARBA" id="ARBA00022691"/>
    </source>
</evidence>
<evidence type="ECO:0000256" key="9">
    <source>
        <dbReference type="ARBA" id="ARBA00022679"/>
    </source>
</evidence>
<dbReference type="GO" id="GO:0005829">
    <property type="term" value="C:cytosol"/>
    <property type="evidence" value="ECO:0007669"/>
    <property type="project" value="TreeGrafter"/>
</dbReference>
<dbReference type="EC" id="2.1.1.228" evidence="5"/>
<keyword evidence="11" id="KW-0819">tRNA processing</keyword>
<keyword evidence="8" id="KW-0489">Methyltransferase</keyword>
<evidence type="ECO:0000259" key="15">
    <source>
        <dbReference type="Pfam" id="PF01746"/>
    </source>
</evidence>
<dbReference type="InterPro" id="IPR023148">
    <property type="entry name" value="tRNA_m1G_MeTrfase_C_sf"/>
</dbReference>
<evidence type="ECO:0000256" key="1">
    <source>
        <dbReference type="ARBA" id="ARBA00002634"/>
    </source>
</evidence>
<dbReference type="EMBL" id="BART01018030">
    <property type="protein sequence ID" value="GAG85036.1"/>
    <property type="molecule type" value="Genomic_DNA"/>
</dbReference>
<dbReference type="InterPro" id="IPR002649">
    <property type="entry name" value="tRNA_m1G_MeTrfase_TrmD"/>
</dbReference>
<dbReference type="InterPro" id="IPR016009">
    <property type="entry name" value="tRNA_MeTrfase_TRMD/TRM10"/>
</dbReference>
<name>X1CLF1_9ZZZZ</name>
<dbReference type="AlphaFoldDB" id="X1CLF1"/>
<evidence type="ECO:0000256" key="7">
    <source>
        <dbReference type="ARBA" id="ARBA00022490"/>
    </source>
</evidence>
<dbReference type="Pfam" id="PF01746">
    <property type="entry name" value="tRNA_m1G_MT"/>
    <property type="match status" value="1"/>
</dbReference>
<evidence type="ECO:0000256" key="6">
    <source>
        <dbReference type="ARBA" id="ARBA00014679"/>
    </source>
</evidence>
<evidence type="ECO:0000256" key="8">
    <source>
        <dbReference type="ARBA" id="ARBA00022603"/>
    </source>
</evidence>